<name>A0ABN0XLM3_9LACT</name>
<keyword evidence="3" id="KW-1185">Reference proteome</keyword>
<evidence type="ECO:0000256" key="1">
    <source>
        <dbReference type="SAM" id="Phobius"/>
    </source>
</evidence>
<feature type="transmembrane region" description="Helical" evidence="1">
    <location>
        <begin position="165"/>
        <end position="192"/>
    </location>
</feature>
<keyword evidence="1" id="KW-0812">Transmembrane</keyword>
<evidence type="ECO:0000313" key="3">
    <source>
        <dbReference type="Proteomes" id="UP001501166"/>
    </source>
</evidence>
<dbReference type="EMBL" id="BAAACW010000121">
    <property type="protein sequence ID" value="GAA0366993.1"/>
    <property type="molecule type" value="Genomic_DNA"/>
</dbReference>
<feature type="transmembrane region" description="Helical" evidence="1">
    <location>
        <begin position="212"/>
        <end position="230"/>
    </location>
</feature>
<keyword evidence="1" id="KW-1133">Transmembrane helix</keyword>
<organism evidence="2 3">
    <name type="scientific">Alkalibacterium iburiense</name>
    <dbReference type="NCBI Taxonomy" id="290589"/>
    <lineage>
        <taxon>Bacteria</taxon>
        <taxon>Bacillati</taxon>
        <taxon>Bacillota</taxon>
        <taxon>Bacilli</taxon>
        <taxon>Lactobacillales</taxon>
        <taxon>Carnobacteriaceae</taxon>
        <taxon>Alkalibacterium</taxon>
    </lineage>
</organism>
<dbReference type="Proteomes" id="UP001501166">
    <property type="component" value="Unassembled WGS sequence"/>
</dbReference>
<reference evidence="2 3" key="1">
    <citation type="journal article" date="2019" name="Int. J. Syst. Evol. Microbiol.">
        <title>The Global Catalogue of Microorganisms (GCM) 10K type strain sequencing project: providing services to taxonomists for standard genome sequencing and annotation.</title>
        <authorList>
            <consortium name="The Broad Institute Genomics Platform"/>
            <consortium name="The Broad Institute Genome Sequencing Center for Infectious Disease"/>
            <person name="Wu L."/>
            <person name="Ma J."/>
        </authorList>
    </citation>
    <scope>NUCLEOTIDE SEQUENCE [LARGE SCALE GENOMIC DNA]</scope>
    <source>
        <strain evidence="2 3">JCM 12662</strain>
    </source>
</reference>
<keyword evidence="1" id="KW-0472">Membrane</keyword>
<evidence type="ECO:0000313" key="2">
    <source>
        <dbReference type="EMBL" id="GAA0366993.1"/>
    </source>
</evidence>
<comment type="caution">
    <text evidence="2">The sequence shown here is derived from an EMBL/GenBank/DDBJ whole genome shotgun (WGS) entry which is preliminary data.</text>
</comment>
<feature type="transmembrane region" description="Helical" evidence="1">
    <location>
        <begin position="31"/>
        <end position="54"/>
    </location>
</feature>
<dbReference type="RefSeq" id="WP_343756023.1">
    <property type="nucleotide sequence ID" value="NZ_BAAACW010000121.1"/>
</dbReference>
<sequence length="272" mass="31119">MKNDNSKFPFNYFLSTITPIRAFANRNNLKWYQIIIIIIFLNSLISIPMTLHYATENVVNIENLYPEVFELVNEETAAIINQSETENIVVNDDSVVVINPSQNYENYTEGFNTYLVVSDDEFIFTESGQPEISIFTDHFFENTGEVNADIIVHEINRLWENQNRVLIVLFFSILISLATLAMLVSLIAGSAFFMSLTKKSKVTDINSFKESVIIVLNSLGIPTLVAMLIGFIDYNIITMMTIQMLGLVIMILTIYYKTQFKSIEKNSELNNR</sequence>
<proteinExistence type="predicted"/>
<gene>
    <name evidence="2" type="ORF">GCM10008932_18750</name>
</gene>
<protein>
    <submittedName>
        <fullName evidence="2">DUF1189 domain-containing protein</fullName>
    </submittedName>
</protein>
<accession>A0ABN0XLM3</accession>
<feature type="transmembrane region" description="Helical" evidence="1">
    <location>
        <begin position="236"/>
        <end position="256"/>
    </location>
</feature>